<dbReference type="EMBL" id="CP139558">
    <property type="protein sequence ID" value="WPU96052.1"/>
    <property type="molecule type" value="Genomic_DNA"/>
</dbReference>
<dbReference type="Proteomes" id="UP001324380">
    <property type="component" value="Chromosome"/>
</dbReference>
<evidence type="ECO:0008006" key="4">
    <source>
        <dbReference type="Google" id="ProtNLM"/>
    </source>
</evidence>
<reference evidence="2 3" key="1">
    <citation type="submission" date="2023-11" db="EMBL/GenBank/DDBJ databases">
        <title>Analysis of the Genomes of Mucilaginibacter gossypii cycad 4 and M. sabulilitoris SNA2: microbes with the potential for plant growth promotion.</title>
        <authorList>
            <person name="Hirsch A.M."/>
            <person name="Humm E."/>
            <person name="Rubbi M."/>
            <person name="Del Vecchio G."/>
            <person name="Ha S.M."/>
            <person name="Pellegrini M."/>
            <person name="Gunsalus R.P."/>
        </authorList>
    </citation>
    <scope>NUCLEOTIDE SEQUENCE [LARGE SCALE GENOMIC DNA]</scope>
    <source>
        <strain evidence="2 3">SNA2</strain>
    </source>
</reference>
<protein>
    <recommendedName>
        <fullName evidence="4">Outer membrane protein beta-barrel domain-containing protein</fullName>
    </recommendedName>
</protein>
<dbReference type="RefSeq" id="WP_321565155.1">
    <property type="nucleotide sequence ID" value="NZ_CP139558.1"/>
</dbReference>
<feature type="signal peptide" evidence="1">
    <location>
        <begin position="1"/>
        <end position="21"/>
    </location>
</feature>
<evidence type="ECO:0000256" key="1">
    <source>
        <dbReference type="SAM" id="SignalP"/>
    </source>
</evidence>
<evidence type="ECO:0000313" key="2">
    <source>
        <dbReference type="EMBL" id="WPU96052.1"/>
    </source>
</evidence>
<evidence type="ECO:0000313" key="3">
    <source>
        <dbReference type="Proteomes" id="UP001324380"/>
    </source>
</evidence>
<gene>
    <name evidence="2" type="ORF">SNE25_11025</name>
</gene>
<feature type="chain" id="PRO_5047392383" description="Outer membrane protein beta-barrel domain-containing protein" evidence="1">
    <location>
        <begin position="22"/>
        <end position="420"/>
    </location>
</feature>
<keyword evidence="3" id="KW-1185">Reference proteome</keyword>
<accession>A0ABZ0TUA0</accession>
<organism evidence="2 3">
    <name type="scientific">Mucilaginibacter sabulilitoris</name>
    <dbReference type="NCBI Taxonomy" id="1173583"/>
    <lineage>
        <taxon>Bacteria</taxon>
        <taxon>Pseudomonadati</taxon>
        <taxon>Bacteroidota</taxon>
        <taxon>Sphingobacteriia</taxon>
        <taxon>Sphingobacteriales</taxon>
        <taxon>Sphingobacteriaceae</taxon>
        <taxon>Mucilaginibacter</taxon>
    </lineage>
</organism>
<proteinExistence type="predicted"/>
<sequence length="420" mass="47848">MKHFYKLLFAALLLLPIFSYAQSNYKPGYIVTSKGDTLKGSIDLKEWENNPSNVYFKSETDVKNYTAKEIKAFGSTNVTYDQYIGPISTDETNISRLSTGRDTGYKQDATFLKVIQKGPNVTLYSYVDNLKPRYFIAESQNNQPYELIYRIYHTPDRGVETHSENVFVSQLYGLAQKYNPTSDELKLSIEKAQYNGPELKKIAEKINKMSADTRNYGTGSAIEFFAGAGVSINSLKLTGTFPFYNAPNKTSVWPTLSVGANIYPNANVRQFAFRVEFLFTKNAYKSIVDVYYNQPEKPKSNYQFDQYIAVLYPQILYNIYNTSELKFYLDMGLAFNLSKNTGNDFHNNFTGESASNYLSLNTYWITYPVKAGFVINKKFDISISYAFKTSITDNANNDAKNINNYSINLTSLRAGINYNF</sequence>
<name>A0ABZ0TUA0_9SPHI</name>
<keyword evidence="1" id="KW-0732">Signal</keyword>